<evidence type="ECO:0000313" key="2">
    <source>
        <dbReference type="EMBL" id="OHT07984.1"/>
    </source>
</evidence>
<dbReference type="SUPFAM" id="SSF52540">
    <property type="entry name" value="P-loop containing nucleoside triphosphate hydrolases"/>
    <property type="match status" value="1"/>
</dbReference>
<gene>
    <name evidence="2" type="ORF">TRFO_23686</name>
</gene>
<comment type="caution">
    <text evidence="2">The sequence shown here is derived from an EMBL/GenBank/DDBJ whole genome shotgun (WGS) entry which is preliminary data.</text>
</comment>
<proteinExistence type="predicted"/>
<evidence type="ECO:0000256" key="1">
    <source>
        <dbReference type="SAM" id="MobiDB-lite"/>
    </source>
</evidence>
<dbReference type="RefSeq" id="XP_068361120.1">
    <property type="nucleotide sequence ID" value="XM_068503302.1"/>
</dbReference>
<dbReference type="Proteomes" id="UP000179807">
    <property type="component" value="Unassembled WGS sequence"/>
</dbReference>
<reference evidence="2" key="1">
    <citation type="submission" date="2016-10" db="EMBL/GenBank/DDBJ databases">
        <authorList>
            <person name="Benchimol M."/>
            <person name="Almeida L.G."/>
            <person name="Vasconcelos A.T."/>
            <person name="Perreira-Neves A."/>
            <person name="Rosa I.A."/>
            <person name="Tasca T."/>
            <person name="Bogo M.R."/>
            <person name="de Souza W."/>
        </authorList>
    </citation>
    <scope>NUCLEOTIDE SEQUENCE [LARGE SCALE GENOMIC DNA]</scope>
    <source>
        <strain evidence="2">K</strain>
    </source>
</reference>
<organism evidence="2 3">
    <name type="scientific">Tritrichomonas foetus</name>
    <dbReference type="NCBI Taxonomy" id="1144522"/>
    <lineage>
        <taxon>Eukaryota</taxon>
        <taxon>Metamonada</taxon>
        <taxon>Parabasalia</taxon>
        <taxon>Tritrichomonadida</taxon>
        <taxon>Tritrichomonadidae</taxon>
        <taxon>Tritrichomonas</taxon>
    </lineage>
</organism>
<dbReference type="Gene3D" id="3.40.50.300">
    <property type="entry name" value="P-loop containing nucleotide triphosphate hydrolases"/>
    <property type="match status" value="1"/>
</dbReference>
<dbReference type="EMBL" id="MLAK01000681">
    <property type="protein sequence ID" value="OHT07984.1"/>
    <property type="molecule type" value="Genomic_DNA"/>
</dbReference>
<feature type="region of interest" description="Disordered" evidence="1">
    <location>
        <begin position="185"/>
        <end position="234"/>
    </location>
</feature>
<keyword evidence="3" id="KW-1185">Reference proteome</keyword>
<feature type="compositionally biased region" description="Polar residues" evidence="1">
    <location>
        <begin position="211"/>
        <end position="223"/>
    </location>
</feature>
<protein>
    <submittedName>
        <fullName evidence="2">Uncharacterized protein</fullName>
    </submittedName>
</protein>
<dbReference type="OrthoDB" id="9999986at2759"/>
<feature type="region of interest" description="Disordered" evidence="1">
    <location>
        <begin position="63"/>
        <end position="91"/>
    </location>
</feature>
<dbReference type="VEuPathDB" id="TrichDB:TRFO_23686"/>
<dbReference type="AlphaFoldDB" id="A0A1J4KAQ7"/>
<dbReference type="InterPro" id="IPR027417">
    <property type="entry name" value="P-loop_NTPase"/>
</dbReference>
<evidence type="ECO:0000313" key="3">
    <source>
        <dbReference type="Proteomes" id="UP000179807"/>
    </source>
</evidence>
<sequence>MKYDLVKKIIYLFVNEKKKFCNMQTCYSKIKRDRLYRSCRLIIPIGMENEDTNQIELQEEEGTQNIENQSQASSQASKTNQQNPQSPKSILRKSLTNRSIQGKTVYLYKNAYPRNLKPKIYRIVNFNEMLKDSVDLLLLPSLPKKVFTEEGKLVNSADDICEKQTLYISCGEKFGFGLNSPKRFGQASPASKHDNIKNDILSPKDGGKSAVASSPKMSPKSTQKVASSKMSPKKSKKDVEIEAFQRIVALASSSADELLRDSTASVFASLTEDQKRRMPRHDYLQALHDETQQAHFIIHLLEKSICPSYATSIVDEQLNKHAIDILKGLDVDEIKFVIAGPRQSGKTTFLYYLVSQLNRKFQLSEESSRYMYFPINFEYITLEMNCPKSLYRVFINTIFESVRYSNFKHLPYLNFIRQWFISLSNSNAVTQFPSNLNNIEAINSKKLIELGRSFSAALHENGTESLTNFIQKLVKLPREMAKALGFTDAFYIFDSFEYSDALIQPGPECFPESLKSVSLANLLSAELNGAHYIVSMQDEQRFMECFACEDAALIDMEDFIKELPELPNISIFKPNLHFTVGDCRGCPGYIVHFSKLVESIRRYGYNVSRQCPYAPIQTSVDISRLYGIKQDLKTLCSDLLNLGNEQVTQELITNLDEMFIVIKETLPLPVEEEEEEDKNE</sequence>
<name>A0A1J4KAQ7_9EUKA</name>
<accession>A0A1J4KAQ7</accession>
<dbReference type="GeneID" id="94838006"/>